<proteinExistence type="predicted"/>
<evidence type="ECO:0000313" key="4">
    <source>
        <dbReference type="Proteomes" id="UP001589774"/>
    </source>
</evidence>
<evidence type="ECO:0000259" key="2">
    <source>
        <dbReference type="Pfam" id="PF03629"/>
    </source>
</evidence>
<keyword evidence="4" id="KW-1185">Reference proteome</keyword>
<sequence>MSKKHSLIFCYLFFLLSVLKAEIRLPAIFSENMVLQRDVPIKIWGWTDNNEEIEVHFINQVKKVKANKRGEWSLQLDPMSYGGPYLMHIKGRDSNITLKNILIGEVWLASGQSNMEWTVKDVKDAPTEIRKADYPQIRAFNVEKALSPEPKSDLNGMWQSCSPATVGNFSAVAYFFARKLYVELDIPVGIINSSWGGTDIETWTSSSAFNVLPEHFKERYGDFRTRNLEEFTKENEKKKTAYYQALNKETGTIEKWETLPVDLSSWKMMRVPQLWEEVLGEVDGVIWFKYNIKLSKEVIKKQASIHLGTIDDADITWLNGVQIGATNGHAINRDYVIPENTLKEGINTVTVRITDNYGGGGFYGNADNMYLEIDGNAYPLNGEWYYKESVTNKQFGFTYISPNVQPSLLFNAMINPIIPFPIKGVIWYQGENNAIRAYDYCTLFPTMINDWRAKWGYEFPFYWVQLANFMAKDEKPQESTWAELREAQSRTLALPKTGQAVITDIGDADDIHPRNKQDVGMRLALITLNKDYGKKEIVYTGPVFKSMQIEGNKAIIYYKNAANGLLLHNKYGYVEGFTIAGADKQFEWAKAYVDGNTIVVYSDKVSNPTAVRYSWSDNPDVNLFNKEGLPAVPFKTDDWKWITEK</sequence>
<organism evidence="3 4">
    <name type="scientific">Olivibacter oleidegradans</name>
    <dbReference type="NCBI Taxonomy" id="760123"/>
    <lineage>
        <taxon>Bacteria</taxon>
        <taxon>Pseudomonadati</taxon>
        <taxon>Bacteroidota</taxon>
        <taxon>Sphingobacteriia</taxon>
        <taxon>Sphingobacteriales</taxon>
        <taxon>Sphingobacteriaceae</taxon>
        <taxon>Olivibacter</taxon>
    </lineage>
</organism>
<dbReference type="InterPro" id="IPR008979">
    <property type="entry name" value="Galactose-bd-like_sf"/>
</dbReference>
<feature type="domain" description="Sialate O-acetylesterase" evidence="2">
    <location>
        <begin position="421"/>
        <end position="516"/>
    </location>
</feature>
<dbReference type="EMBL" id="JBHLWO010000007">
    <property type="protein sequence ID" value="MFC0321795.1"/>
    <property type="molecule type" value="Genomic_DNA"/>
</dbReference>
<keyword evidence="1" id="KW-0378">Hydrolase</keyword>
<evidence type="ECO:0000313" key="3">
    <source>
        <dbReference type="EMBL" id="MFC0321795.1"/>
    </source>
</evidence>
<dbReference type="Gene3D" id="3.40.50.1110">
    <property type="entry name" value="SGNH hydrolase"/>
    <property type="match status" value="2"/>
</dbReference>
<dbReference type="InterPro" id="IPR036514">
    <property type="entry name" value="SGNH_hydro_sf"/>
</dbReference>
<gene>
    <name evidence="3" type="ORF">ACFFI0_26010</name>
</gene>
<protein>
    <submittedName>
        <fullName evidence="3">Sialate O-acetylesterase</fullName>
    </submittedName>
</protein>
<dbReference type="PANTHER" id="PTHR22901:SF0">
    <property type="entry name" value="SIALATE O-ACETYLESTERASE"/>
    <property type="match status" value="1"/>
</dbReference>
<comment type="caution">
    <text evidence="3">The sequence shown here is derived from an EMBL/GenBank/DDBJ whole genome shotgun (WGS) entry which is preliminary data.</text>
</comment>
<dbReference type="Pfam" id="PF03629">
    <property type="entry name" value="SASA"/>
    <property type="match status" value="2"/>
</dbReference>
<feature type="domain" description="Sialate O-acetylesterase" evidence="2">
    <location>
        <begin position="105"/>
        <end position="206"/>
    </location>
</feature>
<name>A0ABV6HSF1_9SPHI</name>
<evidence type="ECO:0000256" key="1">
    <source>
        <dbReference type="ARBA" id="ARBA00022801"/>
    </source>
</evidence>
<dbReference type="SUPFAM" id="SSF52266">
    <property type="entry name" value="SGNH hydrolase"/>
    <property type="match status" value="1"/>
</dbReference>
<dbReference type="SUPFAM" id="SSF49785">
    <property type="entry name" value="Galactose-binding domain-like"/>
    <property type="match status" value="1"/>
</dbReference>
<dbReference type="InterPro" id="IPR005181">
    <property type="entry name" value="SASA"/>
</dbReference>
<dbReference type="Proteomes" id="UP001589774">
    <property type="component" value="Unassembled WGS sequence"/>
</dbReference>
<accession>A0ABV6HSF1</accession>
<reference evidence="3 4" key="1">
    <citation type="submission" date="2024-09" db="EMBL/GenBank/DDBJ databases">
        <authorList>
            <person name="Sun Q."/>
            <person name="Mori K."/>
        </authorList>
    </citation>
    <scope>NUCLEOTIDE SEQUENCE [LARGE SCALE GENOMIC DNA]</scope>
    <source>
        <strain evidence="3 4">CCM 7765</strain>
    </source>
</reference>
<dbReference type="InterPro" id="IPR039329">
    <property type="entry name" value="SIAE"/>
</dbReference>
<dbReference type="RefSeq" id="WP_130857158.1">
    <property type="nucleotide sequence ID" value="NZ_JBHLWO010000007.1"/>
</dbReference>
<dbReference type="PANTHER" id="PTHR22901">
    <property type="entry name" value="SIALATE O-ACETYLESTERASE"/>
    <property type="match status" value="1"/>
</dbReference>